<comment type="caution">
    <text evidence="1">The sequence shown here is derived from an EMBL/GenBank/DDBJ whole genome shotgun (WGS) entry which is preliminary data.</text>
</comment>
<gene>
    <name evidence="1" type="ORF">KI387_019755</name>
</gene>
<accession>A0AA38G7R7</accession>
<feature type="non-terminal residue" evidence="1">
    <location>
        <position position="1"/>
    </location>
</feature>
<evidence type="ECO:0000313" key="2">
    <source>
        <dbReference type="Proteomes" id="UP000824469"/>
    </source>
</evidence>
<organism evidence="1 2">
    <name type="scientific">Taxus chinensis</name>
    <name type="common">Chinese yew</name>
    <name type="synonym">Taxus wallichiana var. chinensis</name>
    <dbReference type="NCBI Taxonomy" id="29808"/>
    <lineage>
        <taxon>Eukaryota</taxon>
        <taxon>Viridiplantae</taxon>
        <taxon>Streptophyta</taxon>
        <taxon>Embryophyta</taxon>
        <taxon>Tracheophyta</taxon>
        <taxon>Spermatophyta</taxon>
        <taxon>Pinopsida</taxon>
        <taxon>Pinidae</taxon>
        <taxon>Conifers II</taxon>
        <taxon>Cupressales</taxon>
        <taxon>Taxaceae</taxon>
        <taxon>Taxus</taxon>
    </lineage>
</organism>
<sequence>CREPRFFPSALPRAYVFAVLPTTGEKTHDFPSFTTLSQSTVPSNRRLCCSFPST</sequence>
<dbReference type="Proteomes" id="UP000824469">
    <property type="component" value="Unassembled WGS sequence"/>
</dbReference>
<keyword evidence="2" id="KW-1185">Reference proteome</keyword>
<protein>
    <submittedName>
        <fullName evidence="1">Uncharacterized protein</fullName>
    </submittedName>
</protein>
<proteinExistence type="predicted"/>
<evidence type="ECO:0000313" key="1">
    <source>
        <dbReference type="EMBL" id="KAH9317986.1"/>
    </source>
</evidence>
<dbReference type="EMBL" id="JAHRHJ020000004">
    <property type="protein sequence ID" value="KAH9317986.1"/>
    <property type="molecule type" value="Genomic_DNA"/>
</dbReference>
<feature type="non-terminal residue" evidence="1">
    <location>
        <position position="54"/>
    </location>
</feature>
<dbReference type="AlphaFoldDB" id="A0AA38G7R7"/>
<name>A0AA38G7R7_TAXCH</name>
<reference evidence="1 2" key="1">
    <citation type="journal article" date="2021" name="Nat. Plants">
        <title>The Taxus genome provides insights into paclitaxel biosynthesis.</title>
        <authorList>
            <person name="Xiong X."/>
            <person name="Gou J."/>
            <person name="Liao Q."/>
            <person name="Li Y."/>
            <person name="Zhou Q."/>
            <person name="Bi G."/>
            <person name="Li C."/>
            <person name="Du R."/>
            <person name="Wang X."/>
            <person name="Sun T."/>
            <person name="Guo L."/>
            <person name="Liang H."/>
            <person name="Lu P."/>
            <person name="Wu Y."/>
            <person name="Zhang Z."/>
            <person name="Ro D.K."/>
            <person name="Shang Y."/>
            <person name="Huang S."/>
            <person name="Yan J."/>
        </authorList>
    </citation>
    <scope>NUCLEOTIDE SEQUENCE [LARGE SCALE GENOMIC DNA]</scope>
    <source>
        <strain evidence="1">Ta-2019</strain>
    </source>
</reference>